<keyword evidence="2" id="KW-0732">Signal</keyword>
<dbReference type="InterPro" id="IPR032179">
    <property type="entry name" value="Cry22Aa_Ig-like"/>
</dbReference>
<feature type="domain" description="Pesticidal crystal protein Cry22Aa Ig-like" evidence="4">
    <location>
        <begin position="343"/>
        <end position="415"/>
    </location>
</feature>
<proteinExistence type="predicted"/>
<comment type="caution">
    <text evidence="5">The sequence shown here is derived from an EMBL/GenBank/DDBJ whole genome shotgun (WGS) entry which is preliminary data.</text>
</comment>
<dbReference type="EMBL" id="MFKK01000032">
    <property type="protein sequence ID" value="OGG40154.1"/>
    <property type="molecule type" value="Genomic_DNA"/>
</dbReference>
<evidence type="ECO:0008006" key="7">
    <source>
        <dbReference type="Google" id="ProtNLM"/>
    </source>
</evidence>
<dbReference type="InterPro" id="IPR013783">
    <property type="entry name" value="Ig-like_fold"/>
</dbReference>
<evidence type="ECO:0000256" key="1">
    <source>
        <dbReference type="ARBA" id="ARBA00022999"/>
    </source>
</evidence>
<dbReference type="InterPro" id="IPR036366">
    <property type="entry name" value="PGBDSf"/>
</dbReference>
<sequence>MKNTTKNSISLIILGIAMLSALQASAAASFDVQQIGRNVTRGDVIFGTDITANAGTETVLIDIEVSNIGANPSTTSTTVSATLPSGASYVSGSAKLFGGSCADTTNGCPISDSVSGAAFPLDDPYILGALAVNDGISVQYRLTITPGTTNVMTLPAVTVADGAIQAQSGTMSLSPDLPPVITLTGSSTIQLVISEAFTDPGATATDVNEGTLSVVRTGTVNTGAVGTYALDYNVSDSRGNAATQKTRIVQVSLDTVKPVITMNGSSTVTLVLGASYTDAGATATDNIQGTITNQIVTTNPVNSNVLGTYTVRYNVTDSSGLVADEKTRTVQIIATPDTTKPIIALLGSATVTLTVGDTYTDAGATATDDIDGTITSNITSVSTVNTAVAGTYSVTYNVSDSSGNAADSVIRTIVVNTPPVTSTPVVVIVVGSGGGGGGGGGSSAPEVPNSSVVINADTALTNSRTVTLTLKAISATQMMIADDASFTGREWEVFATTKIWTLPSGVGTKTVYAKFRDIGMNVAGPVSDSIYLQEGAVVTPVIAGTTSGTDAQYVFTRDLAYEDAGQDVTELQKIITSEGFYEGAPSGTFDTKTLEAVKKYQKAKGITATGYIGPLTKAELNKKKTVGTTAVSSIVATSGTYTRDLAYGKRGADVTNLQSQLTKEGFYNGPVTGYYGALTVQAVKKYQVAKKISPAAGYVGPLTRVALGASLPQNVATPITPVAPTTPVAPSLNVAKKEEAEKNLKNLQAQLLELLEQLKKKLE</sequence>
<dbReference type="Pfam" id="PF01471">
    <property type="entry name" value="PG_binding_1"/>
    <property type="match status" value="2"/>
</dbReference>
<dbReference type="InterPro" id="IPR051846">
    <property type="entry name" value="SH2_domain_adapters"/>
</dbReference>
<dbReference type="PANTHER" id="PTHR15127">
    <property type="entry name" value="HEAVYWEIGHT, ISOFORM A"/>
    <property type="match status" value="1"/>
</dbReference>
<dbReference type="Pfam" id="PF16403">
    <property type="entry name" value="Bact_surface_Ig-like"/>
    <property type="match status" value="3"/>
</dbReference>
<dbReference type="Proteomes" id="UP000176996">
    <property type="component" value="Unassembled WGS sequence"/>
</dbReference>
<feature type="domain" description="Pesticidal crystal protein Cry22Aa Ig-like" evidence="4">
    <location>
        <begin position="260"/>
        <end position="332"/>
    </location>
</feature>
<evidence type="ECO:0000313" key="5">
    <source>
        <dbReference type="EMBL" id="OGG40154.1"/>
    </source>
</evidence>
<organism evidence="5 6">
    <name type="scientific">Candidatus Jorgensenbacteria bacterium RIFCSPLOWO2_01_FULL_45_25b</name>
    <dbReference type="NCBI Taxonomy" id="1798471"/>
    <lineage>
        <taxon>Bacteria</taxon>
        <taxon>Candidatus Joergenseniibacteriota</taxon>
    </lineage>
</organism>
<dbReference type="PANTHER" id="PTHR15127:SF32">
    <property type="entry name" value="HEAVYWEIGHT, ISOFORM A"/>
    <property type="match status" value="1"/>
</dbReference>
<feature type="signal peptide" evidence="2">
    <location>
        <begin position="1"/>
        <end position="26"/>
    </location>
</feature>
<evidence type="ECO:0000256" key="2">
    <source>
        <dbReference type="SAM" id="SignalP"/>
    </source>
</evidence>
<keyword evidence="1" id="KW-0727">SH2 domain</keyword>
<feature type="domain" description="Peptidoglycan binding-like" evidence="3">
    <location>
        <begin position="650"/>
        <end position="707"/>
    </location>
</feature>
<feature type="domain" description="Peptidoglycan binding-like" evidence="3">
    <location>
        <begin position="565"/>
        <end position="619"/>
    </location>
</feature>
<dbReference type="InterPro" id="IPR036365">
    <property type="entry name" value="PGBD-like_sf"/>
</dbReference>
<gene>
    <name evidence="5" type="ORF">A3A21_00640</name>
</gene>
<dbReference type="Gene3D" id="2.60.40.10">
    <property type="entry name" value="Immunoglobulins"/>
    <property type="match status" value="3"/>
</dbReference>
<dbReference type="GO" id="GO:0001784">
    <property type="term" value="F:phosphotyrosine residue binding"/>
    <property type="evidence" value="ECO:0007669"/>
    <property type="project" value="TreeGrafter"/>
</dbReference>
<evidence type="ECO:0000313" key="6">
    <source>
        <dbReference type="Proteomes" id="UP000176996"/>
    </source>
</evidence>
<dbReference type="STRING" id="1798471.A3A21_00640"/>
<evidence type="ECO:0000259" key="4">
    <source>
        <dbReference type="Pfam" id="PF16403"/>
    </source>
</evidence>
<dbReference type="AlphaFoldDB" id="A0A1F6BT98"/>
<accession>A0A1F6BT98</accession>
<dbReference type="Gene3D" id="1.10.101.10">
    <property type="entry name" value="PGBD-like superfamily/PGBD"/>
    <property type="match status" value="2"/>
</dbReference>
<name>A0A1F6BT98_9BACT</name>
<dbReference type="InterPro" id="IPR002477">
    <property type="entry name" value="Peptidoglycan-bd-like"/>
</dbReference>
<feature type="domain" description="Pesticidal crystal protein Cry22Aa Ig-like" evidence="4">
    <location>
        <begin position="181"/>
        <end position="251"/>
    </location>
</feature>
<reference evidence="5 6" key="1">
    <citation type="journal article" date="2016" name="Nat. Commun.">
        <title>Thousands of microbial genomes shed light on interconnected biogeochemical processes in an aquifer system.</title>
        <authorList>
            <person name="Anantharaman K."/>
            <person name="Brown C.T."/>
            <person name="Hug L.A."/>
            <person name="Sharon I."/>
            <person name="Castelle C.J."/>
            <person name="Probst A.J."/>
            <person name="Thomas B.C."/>
            <person name="Singh A."/>
            <person name="Wilkins M.J."/>
            <person name="Karaoz U."/>
            <person name="Brodie E.L."/>
            <person name="Williams K.H."/>
            <person name="Hubbard S.S."/>
            <person name="Banfield J.F."/>
        </authorList>
    </citation>
    <scope>NUCLEOTIDE SEQUENCE [LARGE SCALE GENOMIC DNA]</scope>
</reference>
<protein>
    <recommendedName>
        <fullName evidence="7">Peptidoglycan binding-like domain-containing protein</fullName>
    </recommendedName>
</protein>
<evidence type="ECO:0000259" key="3">
    <source>
        <dbReference type="Pfam" id="PF01471"/>
    </source>
</evidence>
<dbReference type="SUPFAM" id="SSF47090">
    <property type="entry name" value="PGBD-like"/>
    <property type="match status" value="2"/>
</dbReference>
<feature type="chain" id="PRO_5009523153" description="Peptidoglycan binding-like domain-containing protein" evidence="2">
    <location>
        <begin position="27"/>
        <end position="763"/>
    </location>
</feature>